<dbReference type="InterPro" id="IPR029062">
    <property type="entry name" value="Class_I_gatase-like"/>
</dbReference>
<keyword evidence="3" id="KW-0378">Hydrolase</keyword>
<organism evidence="5 6">
    <name type="scientific">Streptococcus henryi</name>
    <dbReference type="NCBI Taxonomy" id="439219"/>
    <lineage>
        <taxon>Bacteria</taxon>
        <taxon>Bacillati</taxon>
        <taxon>Bacillota</taxon>
        <taxon>Bacilli</taxon>
        <taxon>Lactobacillales</taxon>
        <taxon>Streptococcaceae</taxon>
        <taxon>Streptococcus</taxon>
    </lineage>
</organism>
<name>A0A1G6B9F9_9STRE</name>
<gene>
    <name evidence="5" type="ORF">SAMN02910293_00864</name>
</gene>
<dbReference type="GO" id="GO:0008236">
    <property type="term" value="F:serine-type peptidase activity"/>
    <property type="evidence" value="ECO:0007669"/>
    <property type="project" value="UniProtKB-KW"/>
</dbReference>
<dbReference type="InterPro" id="IPR005320">
    <property type="entry name" value="Peptidase_S51"/>
</dbReference>
<dbReference type="eggNOG" id="COG3340">
    <property type="taxonomic scope" value="Bacteria"/>
</dbReference>
<evidence type="ECO:0000256" key="3">
    <source>
        <dbReference type="ARBA" id="ARBA00022801"/>
    </source>
</evidence>
<protein>
    <submittedName>
        <fullName evidence="5">Dipeptidase E</fullName>
    </submittedName>
</protein>
<dbReference type="Pfam" id="PF03575">
    <property type="entry name" value="Peptidase_S51"/>
    <property type="match status" value="1"/>
</dbReference>
<keyword evidence="2" id="KW-0645">Protease</keyword>
<keyword evidence="6" id="KW-1185">Reference proteome</keyword>
<evidence type="ECO:0000256" key="2">
    <source>
        <dbReference type="ARBA" id="ARBA00022670"/>
    </source>
</evidence>
<proteinExistence type="inferred from homology"/>
<sequence length="240" mass="26738">MYYFLTSNPMNYQTKELNPANNFVEKVKSVLPTQVSALFVCSDPRNYAFTDNYARDFQLAFEAAGIGFESYSILDERIADKAAELVAQANLIFLAGGHVPTQNAFFRSIGLGQLLRTYDHIVIGSSAGSMNAAESVYAQPEEEGEAVSKDYQRFLNGLGLTEVSLIPHYQETKNQKLDGLRVFEDIAYPDSMGTSFYAISDGTYLYGDGDSETLYGQAYLIQDGKLSQLTSDNETYQFRK</sequence>
<comment type="similarity">
    <text evidence="1">Belongs to the peptidase S51 family.</text>
</comment>
<dbReference type="SUPFAM" id="SSF52317">
    <property type="entry name" value="Class I glutamine amidotransferase-like"/>
    <property type="match status" value="1"/>
</dbReference>
<evidence type="ECO:0000256" key="4">
    <source>
        <dbReference type="ARBA" id="ARBA00022825"/>
    </source>
</evidence>
<dbReference type="AlphaFoldDB" id="A0A1G6B9F9"/>
<accession>A0A1G6B9F9</accession>
<dbReference type="Proteomes" id="UP000182508">
    <property type="component" value="Unassembled WGS sequence"/>
</dbReference>
<keyword evidence="4" id="KW-0720">Serine protease</keyword>
<evidence type="ECO:0000313" key="6">
    <source>
        <dbReference type="Proteomes" id="UP000182508"/>
    </source>
</evidence>
<evidence type="ECO:0000256" key="1">
    <source>
        <dbReference type="ARBA" id="ARBA00006534"/>
    </source>
</evidence>
<dbReference type="STRING" id="439219.SAMN02910293_00864"/>
<evidence type="ECO:0000313" key="5">
    <source>
        <dbReference type="EMBL" id="SDB17292.1"/>
    </source>
</evidence>
<dbReference type="GO" id="GO:0006508">
    <property type="term" value="P:proteolysis"/>
    <property type="evidence" value="ECO:0007669"/>
    <property type="project" value="UniProtKB-KW"/>
</dbReference>
<dbReference type="EMBL" id="FMXP01000010">
    <property type="protein sequence ID" value="SDB17292.1"/>
    <property type="molecule type" value="Genomic_DNA"/>
</dbReference>
<reference evidence="5 6" key="1">
    <citation type="submission" date="2016-10" db="EMBL/GenBank/DDBJ databases">
        <authorList>
            <person name="de Groot N.N."/>
        </authorList>
    </citation>
    <scope>NUCLEOTIDE SEQUENCE [LARGE SCALE GENOMIC DNA]</scope>
    <source>
        <strain evidence="5 6">A-4</strain>
    </source>
</reference>
<dbReference type="RefSeq" id="WP_074485749.1">
    <property type="nucleotide sequence ID" value="NZ_FMXP01000010.1"/>
</dbReference>
<dbReference type="Gene3D" id="3.40.50.880">
    <property type="match status" value="1"/>
</dbReference>